<sequence length="60" mass="6382">MQFASGATAQRDPVTGIQRCSGNQLQQAVVGLNLYPEHLAVGPSSGDLFDHRGKVTPTCR</sequence>
<protein>
    <submittedName>
        <fullName evidence="1">Uncharacterized protein</fullName>
    </submittedName>
</protein>
<dbReference type="EMBL" id="BAAAET010000002">
    <property type="protein sequence ID" value="GAA0689075.1"/>
    <property type="molecule type" value="Genomic_DNA"/>
</dbReference>
<reference evidence="2" key="1">
    <citation type="journal article" date="2019" name="Int. J. Syst. Evol. Microbiol.">
        <title>The Global Catalogue of Microorganisms (GCM) 10K type strain sequencing project: providing services to taxonomists for standard genome sequencing and annotation.</title>
        <authorList>
            <consortium name="The Broad Institute Genomics Platform"/>
            <consortium name="The Broad Institute Genome Sequencing Center for Infectious Disease"/>
            <person name="Wu L."/>
            <person name="Ma J."/>
        </authorList>
    </citation>
    <scope>NUCLEOTIDE SEQUENCE [LARGE SCALE GENOMIC DNA]</scope>
    <source>
        <strain evidence="2">JCM 15134</strain>
    </source>
</reference>
<evidence type="ECO:0000313" key="1">
    <source>
        <dbReference type="EMBL" id="GAA0689075.1"/>
    </source>
</evidence>
<keyword evidence="2" id="KW-1185">Reference proteome</keyword>
<comment type="caution">
    <text evidence="1">The sequence shown here is derived from an EMBL/GenBank/DDBJ whole genome shotgun (WGS) entry which is preliminary data.</text>
</comment>
<proteinExistence type="predicted"/>
<organism evidence="1 2">
    <name type="scientific">Marinobacterium maritimum</name>
    <dbReference type="NCBI Taxonomy" id="500162"/>
    <lineage>
        <taxon>Bacteria</taxon>
        <taxon>Pseudomonadati</taxon>
        <taxon>Pseudomonadota</taxon>
        <taxon>Gammaproteobacteria</taxon>
        <taxon>Oceanospirillales</taxon>
        <taxon>Oceanospirillaceae</taxon>
        <taxon>Marinobacterium</taxon>
    </lineage>
</organism>
<dbReference type="Proteomes" id="UP001499915">
    <property type="component" value="Unassembled WGS sequence"/>
</dbReference>
<accession>A0ABP3TAU0</accession>
<name>A0ABP3TAU0_9GAMM</name>
<evidence type="ECO:0000313" key="2">
    <source>
        <dbReference type="Proteomes" id="UP001499915"/>
    </source>
</evidence>
<gene>
    <name evidence="1" type="ORF">GCM10009104_14260</name>
</gene>